<feature type="region of interest" description="Disordered" evidence="1">
    <location>
        <begin position="38"/>
        <end position="59"/>
    </location>
</feature>
<evidence type="ECO:0000313" key="2">
    <source>
        <dbReference type="EMBL" id="MPN55789.1"/>
    </source>
</evidence>
<reference evidence="2" key="1">
    <citation type="submission" date="2019-08" db="EMBL/GenBank/DDBJ databases">
        <authorList>
            <person name="Kucharzyk K."/>
            <person name="Murdoch R.W."/>
            <person name="Higgins S."/>
            <person name="Loffler F."/>
        </authorList>
    </citation>
    <scope>NUCLEOTIDE SEQUENCE</scope>
</reference>
<proteinExistence type="predicted"/>
<gene>
    <name evidence="2" type="ORF">SDC9_203473</name>
</gene>
<organism evidence="2">
    <name type="scientific">bioreactor metagenome</name>
    <dbReference type="NCBI Taxonomy" id="1076179"/>
    <lineage>
        <taxon>unclassified sequences</taxon>
        <taxon>metagenomes</taxon>
        <taxon>ecological metagenomes</taxon>
    </lineage>
</organism>
<dbReference type="AlphaFoldDB" id="A0A645IZA1"/>
<sequence length="59" mass="5995">MNHFANSDRAQQLIGGYLHAEFLAQFADGGLQRALSRVDAAAGSDPPAGPGQTGVGVGQ</sequence>
<protein>
    <submittedName>
        <fullName evidence="2">Uncharacterized protein</fullName>
    </submittedName>
</protein>
<dbReference type="EMBL" id="VSSQ01125408">
    <property type="protein sequence ID" value="MPN55789.1"/>
    <property type="molecule type" value="Genomic_DNA"/>
</dbReference>
<accession>A0A645IZA1</accession>
<comment type="caution">
    <text evidence="2">The sequence shown here is derived from an EMBL/GenBank/DDBJ whole genome shotgun (WGS) entry which is preliminary data.</text>
</comment>
<evidence type="ECO:0000256" key="1">
    <source>
        <dbReference type="SAM" id="MobiDB-lite"/>
    </source>
</evidence>
<name>A0A645IZA1_9ZZZZ</name>